<gene>
    <name evidence="2" type="ORF">mRhiFer1_011462</name>
</gene>
<dbReference type="Proteomes" id="UP000585614">
    <property type="component" value="Unassembled WGS sequence"/>
</dbReference>
<evidence type="ECO:0000256" key="1">
    <source>
        <dbReference type="SAM" id="Coils"/>
    </source>
</evidence>
<name>A0A7J8AF64_RHIFE</name>
<dbReference type="EMBL" id="JACAGC010000002">
    <property type="protein sequence ID" value="KAF6385173.1"/>
    <property type="molecule type" value="Genomic_DNA"/>
</dbReference>
<dbReference type="Gene3D" id="1.20.5.370">
    <property type="match status" value="1"/>
</dbReference>
<keyword evidence="1" id="KW-0175">Coiled coil</keyword>
<feature type="coiled-coil region" evidence="1">
    <location>
        <begin position="185"/>
        <end position="289"/>
    </location>
</feature>
<accession>A0A7J8AF64</accession>
<proteinExistence type="predicted"/>
<evidence type="ECO:0000313" key="2">
    <source>
        <dbReference type="EMBL" id="KAF6385173.1"/>
    </source>
</evidence>
<organism evidence="2 3">
    <name type="scientific">Rhinolophus ferrumequinum</name>
    <name type="common">Greater horseshoe bat</name>
    <dbReference type="NCBI Taxonomy" id="59479"/>
    <lineage>
        <taxon>Eukaryota</taxon>
        <taxon>Metazoa</taxon>
        <taxon>Chordata</taxon>
        <taxon>Craniata</taxon>
        <taxon>Vertebrata</taxon>
        <taxon>Euteleostomi</taxon>
        <taxon>Mammalia</taxon>
        <taxon>Eutheria</taxon>
        <taxon>Laurasiatheria</taxon>
        <taxon>Chiroptera</taxon>
        <taxon>Yinpterochiroptera</taxon>
        <taxon>Rhinolophoidea</taxon>
        <taxon>Rhinolophidae</taxon>
        <taxon>Rhinolophinae</taxon>
        <taxon>Rhinolophus</taxon>
    </lineage>
</organism>
<dbReference type="InterPro" id="IPR014751">
    <property type="entry name" value="XRCC4-like_C"/>
</dbReference>
<reference evidence="2 3" key="1">
    <citation type="journal article" date="2020" name="Nature">
        <title>Six reference-quality genomes reveal evolution of bat adaptations.</title>
        <authorList>
            <person name="Jebb D."/>
            <person name="Huang Z."/>
            <person name="Pippel M."/>
            <person name="Hughes G.M."/>
            <person name="Lavrichenko K."/>
            <person name="Devanna P."/>
            <person name="Winkler S."/>
            <person name="Jermiin L.S."/>
            <person name="Skirmuntt E.C."/>
            <person name="Katzourakis A."/>
            <person name="Burkitt-Gray L."/>
            <person name="Ray D.A."/>
            <person name="Sullivan K.A.M."/>
            <person name="Roscito J.G."/>
            <person name="Kirilenko B.M."/>
            <person name="Davalos L.M."/>
            <person name="Corthals A.P."/>
            <person name="Power M.L."/>
            <person name="Jones G."/>
            <person name="Ransome R.D."/>
            <person name="Dechmann D.K.N."/>
            <person name="Locatelli A.G."/>
            <person name="Puechmaille S.J."/>
            <person name="Fedrigo O."/>
            <person name="Jarvis E.D."/>
            <person name="Hiller M."/>
            <person name="Vernes S.C."/>
            <person name="Myers E.W."/>
            <person name="Teeling E.C."/>
        </authorList>
    </citation>
    <scope>NUCLEOTIDE SEQUENCE [LARGE SCALE GENOMIC DNA]</scope>
    <source>
        <strain evidence="2">MRhiFer1</strain>
        <tissue evidence="2">Lung</tissue>
    </source>
</reference>
<protein>
    <submittedName>
        <fullName evidence="2">Myosin heavy chain 15</fullName>
    </submittedName>
</protein>
<sequence>MVQWRMKYEDDAIQRAEDVGDAKKKLAIRLQDAAEAMGVANVRNTSPERARHQLQLELGDALLDLGKACSVAAALEQKQRHVVKSLEDWRQRLEESQAMLDASEGGRDLSTQLLRLRHAYEESTRSQETLQRGKKNLEGHTMAVESLGVHRAWLSIRAEDGSLEENASCHQGSRVEPNTSRLSQKEKLEVDVVRMQKEVEDAVQGFRNAEEKAKKTATEAEEDKKNLTRMQTLMDNLQLKVQSYKQQIEAVEAQANQYLTKHKKQQHELNEAKERAEIAESHVNKLKIKAKESGKQEMCVKAVEQIGDLATETFPHRVFCRGRRLHWQDKAREE</sequence>
<evidence type="ECO:0000313" key="3">
    <source>
        <dbReference type="Proteomes" id="UP000585614"/>
    </source>
</evidence>
<comment type="caution">
    <text evidence="2">The sequence shown here is derived from an EMBL/GenBank/DDBJ whole genome shotgun (WGS) entry which is preliminary data.</text>
</comment>
<dbReference type="AlphaFoldDB" id="A0A7J8AF64"/>